<feature type="domain" description="HTH marR-type" evidence="2">
    <location>
        <begin position="27"/>
        <end position="167"/>
    </location>
</feature>
<accession>A0ABZ0SP40</accession>
<feature type="region of interest" description="Disordered" evidence="1">
    <location>
        <begin position="1"/>
        <end position="27"/>
    </location>
</feature>
<dbReference type="SMART" id="SM00347">
    <property type="entry name" value="HTH_MARR"/>
    <property type="match status" value="1"/>
</dbReference>
<gene>
    <name evidence="3" type="ORF">SM116_07500</name>
</gene>
<dbReference type="InterPro" id="IPR039422">
    <property type="entry name" value="MarR/SlyA-like"/>
</dbReference>
<sequence length="172" mass="18959">MTLKEAAAPPSPRELAGPDQESSAQPREDAVLALMRAVRAFGDAHDRMSGAMKRGMDMNVTDLAALRLLIMRADKGTPVTPAEIARHLRISTASTTKLLDRLSAAGHVERCPHPTDRRALIVELTDHARAEFFRLFGTRLRAMRAAFEEFSDEELRVAARVLEVTSAAIDRD</sequence>
<dbReference type="Pfam" id="PF12802">
    <property type="entry name" value="MarR_2"/>
    <property type="match status" value="1"/>
</dbReference>
<dbReference type="Proteomes" id="UP001323798">
    <property type="component" value="Chromosome"/>
</dbReference>
<dbReference type="PROSITE" id="PS50995">
    <property type="entry name" value="HTH_MARR_2"/>
    <property type="match status" value="1"/>
</dbReference>
<evidence type="ECO:0000313" key="3">
    <source>
        <dbReference type="EMBL" id="WPR91122.1"/>
    </source>
</evidence>
<dbReference type="InterPro" id="IPR036390">
    <property type="entry name" value="WH_DNA-bd_sf"/>
</dbReference>
<dbReference type="InterPro" id="IPR000835">
    <property type="entry name" value="HTH_MarR-typ"/>
</dbReference>
<keyword evidence="4" id="KW-1185">Reference proteome</keyword>
<dbReference type="PANTHER" id="PTHR33164:SF43">
    <property type="entry name" value="HTH-TYPE TRANSCRIPTIONAL REPRESSOR YETL"/>
    <property type="match status" value="1"/>
</dbReference>
<evidence type="ECO:0000259" key="2">
    <source>
        <dbReference type="PROSITE" id="PS50995"/>
    </source>
</evidence>
<organism evidence="3 4">
    <name type="scientific">Microbacterium rhizosphaerae</name>
    <dbReference type="NCBI Taxonomy" id="1678237"/>
    <lineage>
        <taxon>Bacteria</taxon>
        <taxon>Bacillati</taxon>
        <taxon>Actinomycetota</taxon>
        <taxon>Actinomycetes</taxon>
        <taxon>Micrococcales</taxon>
        <taxon>Microbacteriaceae</taxon>
        <taxon>Microbacterium</taxon>
    </lineage>
</organism>
<dbReference type="SUPFAM" id="SSF46785">
    <property type="entry name" value="Winged helix' DNA-binding domain"/>
    <property type="match status" value="1"/>
</dbReference>
<evidence type="ECO:0000313" key="4">
    <source>
        <dbReference type="Proteomes" id="UP001323798"/>
    </source>
</evidence>
<evidence type="ECO:0000256" key="1">
    <source>
        <dbReference type="SAM" id="MobiDB-lite"/>
    </source>
</evidence>
<proteinExistence type="predicted"/>
<dbReference type="EMBL" id="CP139368">
    <property type="protein sequence ID" value="WPR91122.1"/>
    <property type="molecule type" value="Genomic_DNA"/>
</dbReference>
<protein>
    <submittedName>
        <fullName evidence="3">MarR family transcriptional regulator</fullName>
    </submittedName>
</protein>
<dbReference type="PRINTS" id="PR00598">
    <property type="entry name" value="HTHMARR"/>
</dbReference>
<reference evidence="3 4" key="1">
    <citation type="submission" date="2023-11" db="EMBL/GenBank/DDBJ databases">
        <title>Genome sequence of Microbacterium rhizosphaerae KACC 19337.</title>
        <authorList>
            <person name="Choi H."/>
            <person name="Kim S."/>
            <person name="Kim Y."/>
            <person name="Kwon S.-W."/>
            <person name="Heo J."/>
        </authorList>
    </citation>
    <scope>NUCLEOTIDE SEQUENCE [LARGE SCALE GENOMIC DNA]</scope>
    <source>
        <strain evidence="3 4">KACC 19337</strain>
    </source>
</reference>
<dbReference type="PANTHER" id="PTHR33164">
    <property type="entry name" value="TRANSCRIPTIONAL REGULATOR, MARR FAMILY"/>
    <property type="match status" value="1"/>
</dbReference>
<name>A0ABZ0SP40_9MICO</name>
<dbReference type="Gene3D" id="1.10.10.10">
    <property type="entry name" value="Winged helix-like DNA-binding domain superfamily/Winged helix DNA-binding domain"/>
    <property type="match status" value="1"/>
</dbReference>
<dbReference type="RefSeq" id="WP_320943823.1">
    <property type="nucleotide sequence ID" value="NZ_BAABEU010000009.1"/>
</dbReference>
<dbReference type="InterPro" id="IPR036388">
    <property type="entry name" value="WH-like_DNA-bd_sf"/>
</dbReference>